<dbReference type="InterPro" id="IPR036961">
    <property type="entry name" value="Kinesin_motor_dom_sf"/>
</dbReference>
<keyword evidence="2" id="KW-0175">Coiled coil</keyword>
<name>A0A7J6N290_PERCH</name>
<evidence type="ECO:0000313" key="6">
    <source>
        <dbReference type="Proteomes" id="UP000591131"/>
    </source>
</evidence>
<keyword evidence="6" id="KW-1185">Reference proteome</keyword>
<evidence type="ECO:0000256" key="2">
    <source>
        <dbReference type="SAM" id="Coils"/>
    </source>
</evidence>
<feature type="region of interest" description="Disordered" evidence="3">
    <location>
        <begin position="67"/>
        <end position="91"/>
    </location>
</feature>
<evidence type="ECO:0000259" key="4">
    <source>
        <dbReference type="PROSITE" id="PS50067"/>
    </source>
</evidence>
<proteinExistence type="inferred from homology"/>
<accession>A0A7J6N290</accession>
<evidence type="ECO:0000256" key="3">
    <source>
        <dbReference type="SAM" id="MobiDB-lite"/>
    </source>
</evidence>
<evidence type="ECO:0000256" key="1">
    <source>
        <dbReference type="PROSITE-ProRule" id="PRU00283"/>
    </source>
</evidence>
<dbReference type="Proteomes" id="UP000591131">
    <property type="component" value="Unassembled WGS sequence"/>
</dbReference>
<dbReference type="GO" id="GO:0003777">
    <property type="term" value="F:microtubule motor activity"/>
    <property type="evidence" value="ECO:0007669"/>
    <property type="project" value="InterPro"/>
</dbReference>
<dbReference type="OrthoDB" id="448977at2759"/>
<feature type="domain" description="Kinesin motor" evidence="4">
    <location>
        <begin position="1"/>
        <end position="18"/>
    </location>
</feature>
<dbReference type="AlphaFoldDB" id="A0A7J6N290"/>
<evidence type="ECO:0000313" key="5">
    <source>
        <dbReference type="EMBL" id="KAF4678002.1"/>
    </source>
</evidence>
<dbReference type="Gene3D" id="3.40.850.10">
    <property type="entry name" value="Kinesin motor domain"/>
    <property type="match status" value="1"/>
</dbReference>
<feature type="coiled-coil region" evidence="2">
    <location>
        <begin position="91"/>
        <end position="175"/>
    </location>
</feature>
<dbReference type="GO" id="GO:0007018">
    <property type="term" value="P:microtubule-based movement"/>
    <property type="evidence" value="ECO:0007669"/>
    <property type="project" value="InterPro"/>
</dbReference>
<dbReference type="PROSITE" id="PS50067">
    <property type="entry name" value="KINESIN_MOTOR_2"/>
    <property type="match status" value="1"/>
</dbReference>
<reference evidence="5 6" key="1">
    <citation type="submission" date="2020-04" db="EMBL/GenBank/DDBJ databases">
        <title>Perkinsus chesapeaki whole genome sequence.</title>
        <authorList>
            <person name="Bogema D.R."/>
        </authorList>
    </citation>
    <scope>NUCLEOTIDE SEQUENCE [LARGE SCALE GENOMIC DNA]</scope>
    <source>
        <strain evidence="5">ATCC PRA-425</strain>
    </source>
</reference>
<sequence length="374" mass="43828">MYQESLNTLQFADRCKNVRNRPVVGYSSVGGGSQDWRVRRLLQEITELKAQLALAKSSFEQRVAVMNEQRGGDSDRKSVKKGGEGDEPTAEEELLMEAEALRGQIAAEKQKARRAEEKAERLKEDWQHSMEKQFGEEEAVRREKLEFMDKCRAREVKAAREVEVMREERDKTEKEMKERIGKMENVVREAFYGSKQNKLTDKMKEFMQQLRDLDSSCRYSIQSAVDRLDELRVSQLSEQKAAYEEALRAKEIQWRHWKEEADMHSGKIKRAFIRYRAEKHSKIALLKEELLRLYSVNRSLCRVVADLEDGRYAVKFSSGVKRAVLPASVAKEVMEARRFTEEKFPMLFEETRKIQRALREYDSEQKLIEHEDSL</sequence>
<dbReference type="GO" id="GO:0008017">
    <property type="term" value="F:microtubule binding"/>
    <property type="evidence" value="ECO:0007669"/>
    <property type="project" value="InterPro"/>
</dbReference>
<dbReference type="GO" id="GO:0005524">
    <property type="term" value="F:ATP binding"/>
    <property type="evidence" value="ECO:0007669"/>
    <property type="project" value="InterPro"/>
</dbReference>
<comment type="similarity">
    <text evidence="1">Belongs to the TRAFAC class myosin-kinesin ATPase superfamily. Kinesin family.</text>
</comment>
<gene>
    <name evidence="5" type="ORF">FOL47_006951</name>
</gene>
<feature type="compositionally biased region" description="Basic and acidic residues" evidence="3">
    <location>
        <begin position="70"/>
        <end position="84"/>
    </location>
</feature>
<organism evidence="5 6">
    <name type="scientific">Perkinsus chesapeaki</name>
    <name type="common">Clam parasite</name>
    <name type="synonym">Perkinsus andrewsi</name>
    <dbReference type="NCBI Taxonomy" id="330153"/>
    <lineage>
        <taxon>Eukaryota</taxon>
        <taxon>Sar</taxon>
        <taxon>Alveolata</taxon>
        <taxon>Perkinsozoa</taxon>
        <taxon>Perkinsea</taxon>
        <taxon>Perkinsida</taxon>
        <taxon>Perkinsidae</taxon>
        <taxon>Perkinsus</taxon>
    </lineage>
</organism>
<protein>
    <recommendedName>
        <fullName evidence="4">Kinesin motor domain-containing protein</fullName>
    </recommendedName>
</protein>
<dbReference type="EMBL" id="JAAPAO010000004">
    <property type="protein sequence ID" value="KAF4678002.1"/>
    <property type="molecule type" value="Genomic_DNA"/>
</dbReference>
<comment type="caution">
    <text evidence="5">The sequence shown here is derived from an EMBL/GenBank/DDBJ whole genome shotgun (WGS) entry which is preliminary data.</text>
</comment>
<comment type="caution">
    <text evidence="1">Lacks conserved residue(s) required for the propagation of feature annotation.</text>
</comment>
<dbReference type="InterPro" id="IPR001752">
    <property type="entry name" value="Kinesin_motor_dom"/>
</dbReference>